<feature type="transmembrane region" description="Helical" evidence="6">
    <location>
        <begin position="212"/>
        <end position="231"/>
    </location>
</feature>
<dbReference type="InterPro" id="IPR011701">
    <property type="entry name" value="MFS"/>
</dbReference>
<keyword evidence="3 6" id="KW-0812">Transmembrane</keyword>
<dbReference type="SUPFAM" id="SSF103473">
    <property type="entry name" value="MFS general substrate transporter"/>
    <property type="match status" value="1"/>
</dbReference>
<organism evidence="8 9">
    <name type="scientific">Cupriavidus malaysiensis</name>
    <dbReference type="NCBI Taxonomy" id="367825"/>
    <lineage>
        <taxon>Bacteria</taxon>
        <taxon>Pseudomonadati</taxon>
        <taxon>Pseudomonadota</taxon>
        <taxon>Betaproteobacteria</taxon>
        <taxon>Burkholderiales</taxon>
        <taxon>Burkholderiaceae</taxon>
        <taxon>Cupriavidus</taxon>
    </lineage>
</organism>
<reference evidence="8 9" key="1">
    <citation type="submission" date="2016-10" db="EMBL/GenBank/DDBJ databases">
        <title>Complete genome sequences of three Cupriavidus strains isolated from various Malaysian environments.</title>
        <authorList>
            <person name="Abdullah A.A.-A."/>
            <person name="Shafie N.A.H."/>
            <person name="Lau N.S."/>
        </authorList>
    </citation>
    <scope>NUCLEOTIDE SEQUENCE [LARGE SCALE GENOMIC DNA]</scope>
    <source>
        <strain evidence="8 9">USMAA1020</strain>
    </source>
</reference>
<feature type="transmembrane region" description="Helical" evidence="6">
    <location>
        <begin position="180"/>
        <end position="200"/>
    </location>
</feature>
<proteinExistence type="predicted"/>
<keyword evidence="2" id="KW-0813">Transport</keyword>
<dbReference type="Proteomes" id="UP000177515">
    <property type="component" value="Chromosome 1"/>
</dbReference>
<feature type="transmembrane region" description="Helical" evidence="6">
    <location>
        <begin position="409"/>
        <end position="434"/>
    </location>
</feature>
<keyword evidence="9" id="KW-1185">Reference proteome</keyword>
<evidence type="ECO:0000256" key="2">
    <source>
        <dbReference type="ARBA" id="ARBA00022448"/>
    </source>
</evidence>
<dbReference type="PANTHER" id="PTHR42718">
    <property type="entry name" value="MAJOR FACILITATOR SUPERFAMILY MULTIDRUG TRANSPORTER MFSC"/>
    <property type="match status" value="1"/>
</dbReference>
<feature type="transmembrane region" description="Helical" evidence="6">
    <location>
        <begin position="377"/>
        <end position="397"/>
    </location>
</feature>
<protein>
    <submittedName>
        <fullName evidence="8">MFS transporter</fullName>
    </submittedName>
</protein>
<evidence type="ECO:0000256" key="6">
    <source>
        <dbReference type="SAM" id="Phobius"/>
    </source>
</evidence>
<feature type="transmembrane region" description="Helical" evidence="6">
    <location>
        <begin position="61"/>
        <end position="83"/>
    </location>
</feature>
<dbReference type="EMBL" id="CP017754">
    <property type="protein sequence ID" value="AOZ08248.1"/>
    <property type="molecule type" value="Genomic_DNA"/>
</dbReference>
<feature type="transmembrane region" description="Helical" evidence="6">
    <location>
        <begin position="243"/>
        <end position="261"/>
    </location>
</feature>
<dbReference type="PROSITE" id="PS50850">
    <property type="entry name" value="MFS"/>
    <property type="match status" value="1"/>
</dbReference>
<dbReference type="Gene3D" id="1.20.1250.20">
    <property type="entry name" value="MFS general substrate transporter like domains"/>
    <property type="match status" value="1"/>
</dbReference>
<comment type="subcellular location">
    <subcellularLocation>
        <location evidence="1">Membrane</location>
        <topology evidence="1">Multi-pass membrane protein</topology>
    </subcellularLocation>
</comment>
<evidence type="ECO:0000256" key="3">
    <source>
        <dbReference type="ARBA" id="ARBA00022692"/>
    </source>
</evidence>
<evidence type="ECO:0000259" key="7">
    <source>
        <dbReference type="PROSITE" id="PS50850"/>
    </source>
</evidence>
<evidence type="ECO:0000256" key="1">
    <source>
        <dbReference type="ARBA" id="ARBA00004141"/>
    </source>
</evidence>
<feature type="transmembrane region" description="Helical" evidence="6">
    <location>
        <begin position="347"/>
        <end position="365"/>
    </location>
</feature>
<dbReference type="Pfam" id="PF07690">
    <property type="entry name" value="MFS_1"/>
    <property type="match status" value="1"/>
</dbReference>
<name>A0ABN4TLL8_9BURK</name>
<keyword evidence="5 6" id="KW-0472">Membrane</keyword>
<feature type="transmembrane region" description="Helical" evidence="6">
    <location>
        <begin position="320"/>
        <end position="340"/>
    </location>
</feature>
<feature type="transmembrane region" description="Helical" evidence="6">
    <location>
        <begin position="22"/>
        <end position="41"/>
    </location>
</feature>
<dbReference type="InterPro" id="IPR036259">
    <property type="entry name" value="MFS_trans_sf"/>
</dbReference>
<dbReference type="InterPro" id="IPR020846">
    <property type="entry name" value="MFS_dom"/>
</dbReference>
<keyword evidence="4 6" id="KW-1133">Transmembrane helix</keyword>
<accession>A0ABN4TLL8</accession>
<evidence type="ECO:0000256" key="5">
    <source>
        <dbReference type="ARBA" id="ARBA00023136"/>
    </source>
</evidence>
<feature type="transmembrane region" description="Helical" evidence="6">
    <location>
        <begin position="483"/>
        <end position="500"/>
    </location>
</feature>
<evidence type="ECO:0000313" key="8">
    <source>
        <dbReference type="EMBL" id="AOZ08248.1"/>
    </source>
</evidence>
<gene>
    <name evidence="8" type="ORF">BKK80_19005</name>
</gene>
<feature type="transmembrane region" description="Helical" evidence="6">
    <location>
        <begin position="120"/>
        <end position="137"/>
    </location>
</feature>
<evidence type="ECO:0000313" key="9">
    <source>
        <dbReference type="Proteomes" id="UP000177515"/>
    </source>
</evidence>
<feature type="transmembrane region" description="Helical" evidence="6">
    <location>
        <begin position="281"/>
        <end position="300"/>
    </location>
</feature>
<feature type="transmembrane region" description="Helical" evidence="6">
    <location>
        <begin position="149"/>
        <end position="168"/>
    </location>
</feature>
<sequence>MPAVVAASAAASGTAGGTTRPLLALGGIFLAAMMAGLNNRVGTLALADVRGALGFGLDDASWLGTAYAAGELVAMPFASWFAITLTLRRFHLGLLLASVAVALLLPWVRDLHLLLALRAQQGLACGAMIPLLMSAALRFLPAPVRLHGLALYAMTATFAPNVAMWLAAQWTDALHDWRLVYWQIVPLAAIAGALVARGLPREPIQAGRFPRGNWLGLACGATGLALLAVGLDQGVRLDWFRSPLVTCALAAGAGCTALYLLTEWYHPEPFMELRLLARRNLGLGFAVFVCLLVVMLSGSALPSGFLARTWGYRALQGMPIGLIVGLPQMVLGSLVALLLYRRWVDARWVFACGLALLALSCLLAARLTPDWMWRQFAWVQVLQALGQPMTVVPLLFLATSVVRPQEGPYVSGIINALRVFGTLLGGAGLGQFLAVRERFHTSLLLDHVGRLGGALGDAPLPAGLGGMVARQAFVLATADAYRVLGWFALALIPVVLRLQYIPAPTVAAPR</sequence>
<evidence type="ECO:0000256" key="4">
    <source>
        <dbReference type="ARBA" id="ARBA00022989"/>
    </source>
</evidence>
<feature type="domain" description="Major facilitator superfamily (MFS) profile" evidence="7">
    <location>
        <begin position="24"/>
        <end position="505"/>
    </location>
</feature>
<dbReference type="PANTHER" id="PTHR42718:SF9">
    <property type="entry name" value="MAJOR FACILITATOR SUPERFAMILY MULTIDRUG TRANSPORTER MFSC"/>
    <property type="match status" value="1"/>
</dbReference>
<feature type="transmembrane region" description="Helical" evidence="6">
    <location>
        <begin position="90"/>
        <end position="108"/>
    </location>
</feature>